<dbReference type="Pfam" id="PF21793">
    <property type="entry name" value="DUF6877"/>
    <property type="match status" value="1"/>
</dbReference>
<evidence type="ECO:0000313" key="2">
    <source>
        <dbReference type="EMBL" id="PMD70274.1"/>
    </source>
</evidence>
<evidence type="ECO:0000313" key="3">
    <source>
        <dbReference type="Proteomes" id="UP000235649"/>
    </source>
</evidence>
<accession>A0A2N7AU19</accession>
<proteinExistence type="predicted"/>
<comment type="caution">
    <text evidence="2">The sequence shown here is derived from an EMBL/GenBank/DDBJ whole genome shotgun (WGS) entry which is preliminary data.</text>
</comment>
<dbReference type="InterPro" id="IPR049242">
    <property type="entry name" value="DUF6877"/>
</dbReference>
<dbReference type="Proteomes" id="UP000235649">
    <property type="component" value="Unassembled WGS sequence"/>
</dbReference>
<dbReference type="RefSeq" id="WP_102196262.1">
    <property type="nucleotide sequence ID" value="NZ_NIPR01000022.1"/>
</dbReference>
<dbReference type="EMBL" id="NIPR01000022">
    <property type="protein sequence ID" value="PMD70274.1"/>
    <property type="molecule type" value="Genomic_DNA"/>
</dbReference>
<dbReference type="OrthoDB" id="2304532at2"/>
<reference evidence="2 3" key="1">
    <citation type="submission" date="2017-05" db="EMBL/GenBank/DDBJ databases">
        <title>Lactobacillus nurukis nov., sp. nov., isolated from nuruk.</title>
        <authorList>
            <person name="Kim S.-J."/>
        </authorList>
    </citation>
    <scope>NUCLEOTIDE SEQUENCE [LARGE SCALE GENOMIC DNA]</scope>
    <source>
        <strain evidence="2 3">SYF10-1a</strain>
    </source>
</reference>
<dbReference type="AlphaFoldDB" id="A0A2N7AU19"/>
<feature type="domain" description="DUF6877" evidence="1">
    <location>
        <begin position="21"/>
        <end position="64"/>
    </location>
</feature>
<evidence type="ECO:0000259" key="1">
    <source>
        <dbReference type="Pfam" id="PF21793"/>
    </source>
</evidence>
<protein>
    <recommendedName>
        <fullName evidence="1">DUF6877 domain-containing protein</fullName>
    </recommendedName>
</protein>
<name>A0A2N7AU19_9LACO</name>
<gene>
    <name evidence="2" type="ORF">CBP76_07215</name>
</gene>
<keyword evidence="3" id="KW-1185">Reference proteome</keyword>
<sequence>MEKMDNQELMDDRELLNAWEKVQDLLPVQVRDDLYHRMTDWMMMGGKFGDRYMWSQIDYANKVIENQNKKKDWEKVIENYKDLMGWN</sequence>
<organism evidence="2 3">
    <name type="scientific">Companilactobacillus nuruki</name>
    <dbReference type="NCBI Taxonomy" id="1993540"/>
    <lineage>
        <taxon>Bacteria</taxon>
        <taxon>Bacillati</taxon>
        <taxon>Bacillota</taxon>
        <taxon>Bacilli</taxon>
        <taxon>Lactobacillales</taxon>
        <taxon>Lactobacillaceae</taxon>
        <taxon>Companilactobacillus</taxon>
    </lineage>
</organism>